<dbReference type="PANTHER" id="PTHR11661">
    <property type="entry name" value="60S RIBOSOMAL PROTEIN L12"/>
    <property type="match status" value="1"/>
</dbReference>
<sequence length="196" mass="22088">MSKAVSRLRMAKKTGEKVIHGPKMRMTVPAGMATPGPPLGPVLGQRGVNVAQFCKEFNERTQDIKEMIPIPTRVTVHPDRSFSIEITQPPVTYFLKQAAGIPRGTMFPGRDIVGKVTLKHIYEIAMIKSQDRANQLCTLEELCKRIIGTARTVGIEVVKGDLDPKEHGEFLERTREFVEKQLQELREQREAKVLRT</sequence>
<evidence type="ECO:0000256" key="1">
    <source>
        <dbReference type="ARBA" id="ARBA00010537"/>
    </source>
</evidence>
<proteinExistence type="inferred from homology"/>
<gene>
    <name evidence="11" type="ORF">DSTB1V02_LOCUS2438</name>
</gene>
<dbReference type="PANTHER" id="PTHR11661:SF1">
    <property type="entry name" value="LARGE RIBOSOMAL SUBUNIT PROTEIN UL11M"/>
    <property type="match status" value="1"/>
</dbReference>
<keyword evidence="12" id="KW-1185">Reference proteome</keyword>
<dbReference type="SMART" id="SM00649">
    <property type="entry name" value="RL11"/>
    <property type="match status" value="1"/>
</dbReference>
<organism evidence="11">
    <name type="scientific">Darwinula stevensoni</name>
    <dbReference type="NCBI Taxonomy" id="69355"/>
    <lineage>
        <taxon>Eukaryota</taxon>
        <taxon>Metazoa</taxon>
        <taxon>Ecdysozoa</taxon>
        <taxon>Arthropoda</taxon>
        <taxon>Crustacea</taxon>
        <taxon>Oligostraca</taxon>
        <taxon>Ostracoda</taxon>
        <taxon>Podocopa</taxon>
        <taxon>Podocopida</taxon>
        <taxon>Darwinulocopina</taxon>
        <taxon>Darwinuloidea</taxon>
        <taxon>Darwinulidae</taxon>
        <taxon>Darwinula</taxon>
    </lineage>
</organism>
<dbReference type="Proteomes" id="UP000677054">
    <property type="component" value="Unassembled WGS sequence"/>
</dbReference>
<accession>A0A7R8X4A1</accession>
<dbReference type="NCBIfam" id="TIGR01632">
    <property type="entry name" value="L11_bact"/>
    <property type="match status" value="1"/>
</dbReference>
<dbReference type="InterPro" id="IPR006519">
    <property type="entry name" value="Ribosomal_uL11_bac-typ"/>
</dbReference>
<dbReference type="GO" id="GO:0005762">
    <property type="term" value="C:mitochondrial large ribosomal subunit"/>
    <property type="evidence" value="ECO:0007669"/>
    <property type="project" value="TreeGrafter"/>
</dbReference>
<dbReference type="EMBL" id="CAJPEV010000273">
    <property type="protein sequence ID" value="CAG0883269.1"/>
    <property type="molecule type" value="Genomic_DNA"/>
</dbReference>
<evidence type="ECO:0000259" key="10">
    <source>
        <dbReference type="Pfam" id="PF03946"/>
    </source>
</evidence>
<evidence type="ECO:0000256" key="7">
    <source>
        <dbReference type="RuleBase" id="RU003978"/>
    </source>
</evidence>
<dbReference type="SUPFAM" id="SSF54747">
    <property type="entry name" value="Ribosomal L11/L12e N-terminal domain"/>
    <property type="match status" value="1"/>
</dbReference>
<evidence type="ECO:0000256" key="6">
    <source>
        <dbReference type="ARBA" id="ARBA00041455"/>
    </source>
</evidence>
<feature type="domain" description="Large ribosomal subunit protein uL11 C-terminal" evidence="9">
    <location>
        <begin position="88"/>
        <end position="157"/>
    </location>
</feature>
<keyword evidence="3 7" id="KW-0687">Ribonucleoprotein</keyword>
<dbReference type="EMBL" id="LR899790">
    <property type="protein sequence ID" value="CAD7242473.1"/>
    <property type="molecule type" value="Genomic_DNA"/>
</dbReference>
<evidence type="ECO:0000256" key="3">
    <source>
        <dbReference type="ARBA" id="ARBA00023274"/>
    </source>
</evidence>
<dbReference type="InterPro" id="IPR020784">
    <property type="entry name" value="Ribosomal_uL11_N"/>
</dbReference>
<feature type="domain" description="Large ribosomal subunit protein uL11 N-terminal" evidence="10">
    <location>
        <begin position="25"/>
        <end position="82"/>
    </location>
</feature>
<dbReference type="Gene3D" id="3.30.1550.10">
    <property type="entry name" value="Ribosomal protein L11/L12, N-terminal domain"/>
    <property type="match status" value="1"/>
</dbReference>
<dbReference type="GO" id="GO:0070180">
    <property type="term" value="F:large ribosomal subunit rRNA binding"/>
    <property type="evidence" value="ECO:0007669"/>
    <property type="project" value="TreeGrafter"/>
</dbReference>
<dbReference type="Pfam" id="PF00298">
    <property type="entry name" value="Ribosomal_L11"/>
    <property type="match status" value="1"/>
</dbReference>
<dbReference type="AlphaFoldDB" id="A0A7R8X4A1"/>
<protein>
    <recommendedName>
        <fullName evidence="5">Large ribosomal subunit protein uL11m</fullName>
    </recommendedName>
    <alternativeName>
        <fullName evidence="6">39S ribosomal protein L11, mitochondrial</fullName>
    </alternativeName>
</protein>
<dbReference type="CDD" id="cd00349">
    <property type="entry name" value="Ribosomal_L11"/>
    <property type="match status" value="1"/>
</dbReference>
<dbReference type="FunFam" id="1.10.10.250:FF:000003">
    <property type="entry name" value="Mitochondrial ribosomal protein L11"/>
    <property type="match status" value="1"/>
</dbReference>
<dbReference type="GO" id="GO:0006412">
    <property type="term" value="P:translation"/>
    <property type="evidence" value="ECO:0007669"/>
    <property type="project" value="InterPro"/>
</dbReference>
<evidence type="ECO:0000313" key="11">
    <source>
        <dbReference type="EMBL" id="CAD7242473.1"/>
    </source>
</evidence>
<dbReference type="InterPro" id="IPR036769">
    <property type="entry name" value="Ribosomal_uL11_C_sf"/>
</dbReference>
<evidence type="ECO:0000256" key="4">
    <source>
        <dbReference type="ARBA" id="ARBA00038782"/>
    </source>
</evidence>
<reference evidence="11" key="1">
    <citation type="submission" date="2020-11" db="EMBL/GenBank/DDBJ databases">
        <authorList>
            <person name="Tran Van P."/>
        </authorList>
    </citation>
    <scope>NUCLEOTIDE SEQUENCE</scope>
</reference>
<dbReference type="GO" id="GO:0003735">
    <property type="term" value="F:structural constituent of ribosome"/>
    <property type="evidence" value="ECO:0007669"/>
    <property type="project" value="InterPro"/>
</dbReference>
<evidence type="ECO:0000256" key="5">
    <source>
        <dbReference type="ARBA" id="ARBA00040104"/>
    </source>
</evidence>
<keyword evidence="2 7" id="KW-0689">Ribosomal protein</keyword>
<dbReference type="Pfam" id="PF03946">
    <property type="entry name" value="Ribosomal_L11_N"/>
    <property type="match status" value="1"/>
</dbReference>
<dbReference type="HAMAP" id="MF_00736">
    <property type="entry name" value="Ribosomal_uL11"/>
    <property type="match status" value="1"/>
</dbReference>
<dbReference type="OrthoDB" id="1091498at2759"/>
<evidence type="ECO:0000256" key="8">
    <source>
        <dbReference type="SAM" id="Coils"/>
    </source>
</evidence>
<comment type="subunit">
    <text evidence="4">Component of the mitochondrial ribosome large subunit (39S) which comprises a 16S rRNA and about 50 distinct proteins.</text>
</comment>
<keyword evidence="8" id="KW-0175">Coiled coil</keyword>
<evidence type="ECO:0000259" key="9">
    <source>
        <dbReference type="Pfam" id="PF00298"/>
    </source>
</evidence>
<dbReference type="SUPFAM" id="SSF46906">
    <property type="entry name" value="Ribosomal protein L11, C-terminal domain"/>
    <property type="match status" value="1"/>
</dbReference>
<name>A0A7R8X4A1_9CRUS</name>
<dbReference type="Gene3D" id="1.10.10.250">
    <property type="entry name" value="Ribosomal protein L11, C-terminal domain"/>
    <property type="match status" value="1"/>
</dbReference>
<feature type="coiled-coil region" evidence="8">
    <location>
        <begin position="168"/>
        <end position="195"/>
    </location>
</feature>
<dbReference type="InterPro" id="IPR000911">
    <property type="entry name" value="Ribosomal_uL11"/>
</dbReference>
<comment type="similarity">
    <text evidence="1 7">Belongs to the universal ribosomal protein uL11 family.</text>
</comment>
<dbReference type="InterPro" id="IPR036796">
    <property type="entry name" value="Ribosomal_uL11_N_sf"/>
</dbReference>
<evidence type="ECO:0000313" key="12">
    <source>
        <dbReference type="Proteomes" id="UP000677054"/>
    </source>
</evidence>
<evidence type="ECO:0000256" key="2">
    <source>
        <dbReference type="ARBA" id="ARBA00022980"/>
    </source>
</evidence>
<dbReference type="InterPro" id="IPR020783">
    <property type="entry name" value="Ribosomal_uL11_C"/>
</dbReference>